<dbReference type="InterPro" id="IPR002509">
    <property type="entry name" value="NODB_dom"/>
</dbReference>
<dbReference type="InterPro" id="IPR011330">
    <property type="entry name" value="Glyco_hydro/deAcase_b/a-brl"/>
</dbReference>
<gene>
    <name evidence="5" type="ORF">skT53_20230</name>
</gene>
<dbReference type="GO" id="GO:0016020">
    <property type="term" value="C:membrane"/>
    <property type="evidence" value="ECO:0007669"/>
    <property type="project" value="TreeGrafter"/>
</dbReference>
<protein>
    <recommendedName>
        <fullName evidence="4">NodB homology domain-containing protein</fullName>
    </recommendedName>
</protein>
<dbReference type="GO" id="GO:0016810">
    <property type="term" value="F:hydrolase activity, acting on carbon-nitrogen (but not peptide) bonds"/>
    <property type="evidence" value="ECO:0007669"/>
    <property type="project" value="InterPro"/>
</dbReference>
<dbReference type="PANTHER" id="PTHR10587">
    <property type="entry name" value="GLYCOSYL TRANSFERASE-RELATED"/>
    <property type="match status" value="1"/>
</dbReference>
<sequence>MQFKRTTFLTTGFLFLFTACMPSGGFSSPLDSSPFFNNKQLTNQPLSKPAMQHQTKMRNLQNQFPGVVFYKGDSSLKRVALTFDDGPDNYYTPKILEILHQKHVKATFFVVGMTAKRHPSVLKRIVKEGHSLGNHGWGHARIPKLTDDRIVQELTKAEDTIESITGLRPDIYRPPYGDLTAANVGLLHQLGFRVVDWSVDTEDWRGLSDQQILSNVHKQVSPGAIILLHSLSRRGKLDGALKALPQMIDQLQAEGYEFVTVQTLLEKQSLPIPTLPDMP</sequence>
<evidence type="ECO:0000313" key="5">
    <source>
        <dbReference type="EMBL" id="BCJ87038.1"/>
    </source>
</evidence>
<evidence type="ECO:0000256" key="2">
    <source>
        <dbReference type="ARBA" id="ARBA00022801"/>
    </source>
</evidence>
<dbReference type="GO" id="GO:0046872">
    <property type="term" value="F:metal ion binding"/>
    <property type="evidence" value="ECO:0007669"/>
    <property type="project" value="UniProtKB-KW"/>
</dbReference>
<organism evidence="5 6">
    <name type="scientific">Effusibacillus dendaii</name>
    <dbReference type="NCBI Taxonomy" id="2743772"/>
    <lineage>
        <taxon>Bacteria</taxon>
        <taxon>Bacillati</taxon>
        <taxon>Bacillota</taxon>
        <taxon>Bacilli</taxon>
        <taxon>Bacillales</taxon>
        <taxon>Alicyclobacillaceae</taxon>
        <taxon>Effusibacillus</taxon>
    </lineage>
</organism>
<dbReference type="RefSeq" id="WP_200756650.1">
    <property type="nucleotide sequence ID" value="NZ_AP023366.1"/>
</dbReference>
<keyword evidence="3" id="KW-0732">Signal</keyword>
<dbReference type="Gene3D" id="3.20.20.370">
    <property type="entry name" value="Glycoside hydrolase/deacetylase"/>
    <property type="match status" value="1"/>
</dbReference>
<dbReference type="SUPFAM" id="SSF88713">
    <property type="entry name" value="Glycoside hydrolase/deacetylase"/>
    <property type="match status" value="1"/>
</dbReference>
<accession>A0A7I8DA38</accession>
<dbReference type="KEGG" id="eff:skT53_20230"/>
<keyword evidence="2" id="KW-0378">Hydrolase</keyword>
<dbReference type="PROSITE" id="PS51257">
    <property type="entry name" value="PROKAR_LIPOPROTEIN"/>
    <property type="match status" value="1"/>
</dbReference>
<reference evidence="5 6" key="1">
    <citation type="submission" date="2020-08" db="EMBL/GenBank/DDBJ databases">
        <title>Complete Genome Sequence of Effusibacillus dendaii Strain skT53, Isolated from Farmland soil.</title>
        <authorList>
            <person name="Konishi T."/>
            <person name="Kawasaki H."/>
        </authorList>
    </citation>
    <scope>NUCLEOTIDE SEQUENCE [LARGE SCALE GENOMIC DNA]</scope>
    <source>
        <strain evidence="6">skT53</strain>
    </source>
</reference>
<proteinExistence type="predicted"/>
<dbReference type="CDD" id="cd10917">
    <property type="entry name" value="CE4_NodB_like_6s_7s"/>
    <property type="match status" value="1"/>
</dbReference>
<keyword evidence="1" id="KW-0479">Metal-binding</keyword>
<dbReference type="Proteomes" id="UP000593802">
    <property type="component" value="Chromosome"/>
</dbReference>
<dbReference type="GO" id="GO:0005975">
    <property type="term" value="P:carbohydrate metabolic process"/>
    <property type="evidence" value="ECO:0007669"/>
    <property type="project" value="InterPro"/>
</dbReference>
<name>A0A7I8DA38_9BACL</name>
<feature type="domain" description="NodB homology" evidence="4">
    <location>
        <begin position="77"/>
        <end position="259"/>
    </location>
</feature>
<feature type="chain" id="PRO_5032831318" description="NodB homology domain-containing protein" evidence="3">
    <location>
        <begin position="26"/>
        <end position="279"/>
    </location>
</feature>
<dbReference type="PANTHER" id="PTHR10587:SF133">
    <property type="entry name" value="CHITIN DEACETYLASE 1-RELATED"/>
    <property type="match status" value="1"/>
</dbReference>
<feature type="signal peptide" evidence="3">
    <location>
        <begin position="1"/>
        <end position="25"/>
    </location>
</feature>
<dbReference type="EMBL" id="AP023366">
    <property type="protein sequence ID" value="BCJ87038.1"/>
    <property type="molecule type" value="Genomic_DNA"/>
</dbReference>
<evidence type="ECO:0000313" key="6">
    <source>
        <dbReference type="Proteomes" id="UP000593802"/>
    </source>
</evidence>
<evidence type="ECO:0000256" key="3">
    <source>
        <dbReference type="SAM" id="SignalP"/>
    </source>
</evidence>
<keyword evidence="6" id="KW-1185">Reference proteome</keyword>
<dbReference type="Pfam" id="PF01522">
    <property type="entry name" value="Polysacc_deac_1"/>
    <property type="match status" value="1"/>
</dbReference>
<dbReference type="AlphaFoldDB" id="A0A7I8DA38"/>
<dbReference type="InterPro" id="IPR050248">
    <property type="entry name" value="Polysacc_deacetylase_ArnD"/>
</dbReference>
<dbReference type="PROSITE" id="PS51677">
    <property type="entry name" value="NODB"/>
    <property type="match status" value="1"/>
</dbReference>
<evidence type="ECO:0000256" key="1">
    <source>
        <dbReference type="ARBA" id="ARBA00022723"/>
    </source>
</evidence>
<evidence type="ECO:0000259" key="4">
    <source>
        <dbReference type="PROSITE" id="PS51677"/>
    </source>
</evidence>